<proteinExistence type="predicted"/>
<reference evidence="1 2" key="1">
    <citation type="submission" date="2018-10" db="EMBL/GenBank/DDBJ databases">
        <authorList>
            <person name="Ekblom R."/>
            <person name="Jareborg N."/>
        </authorList>
    </citation>
    <scope>NUCLEOTIDE SEQUENCE [LARGE SCALE GENOMIC DNA]</scope>
    <source>
        <tissue evidence="1">Muscle</tissue>
    </source>
</reference>
<accession>A0A9X9MAR6</accession>
<sequence>QPCQGVGRNRSGLGLASPAKKLRDRGSCIFLYCHFHPAFPQLIYEVGKLNPDF</sequence>
<dbReference type="AlphaFoldDB" id="A0A9X9MAR6"/>
<dbReference type="Proteomes" id="UP000269945">
    <property type="component" value="Unassembled WGS sequence"/>
</dbReference>
<evidence type="ECO:0000313" key="2">
    <source>
        <dbReference type="Proteomes" id="UP000269945"/>
    </source>
</evidence>
<keyword evidence="2" id="KW-1185">Reference proteome</keyword>
<comment type="caution">
    <text evidence="1">The sequence shown here is derived from an EMBL/GenBank/DDBJ whole genome shotgun (WGS) entry which is preliminary data.</text>
</comment>
<protein>
    <submittedName>
        <fullName evidence="1">Uncharacterized protein</fullName>
    </submittedName>
</protein>
<dbReference type="EMBL" id="CYRY02045488">
    <property type="protein sequence ID" value="VCX40916.1"/>
    <property type="molecule type" value="Genomic_DNA"/>
</dbReference>
<organism evidence="1 2">
    <name type="scientific">Gulo gulo</name>
    <name type="common">Wolverine</name>
    <name type="synonym">Gluton</name>
    <dbReference type="NCBI Taxonomy" id="48420"/>
    <lineage>
        <taxon>Eukaryota</taxon>
        <taxon>Metazoa</taxon>
        <taxon>Chordata</taxon>
        <taxon>Craniata</taxon>
        <taxon>Vertebrata</taxon>
        <taxon>Euteleostomi</taxon>
        <taxon>Mammalia</taxon>
        <taxon>Eutheria</taxon>
        <taxon>Laurasiatheria</taxon>
        <taxon>Carnivora</taxon>
        <taxon>Caniformia</taxon>
        <taxon>Musteloidea</taxon>
        <taxon>Mustelidae</taxon>
        <taxon>Guloninae</taxon>
        <taxon>Gulo</taxon>
    </lineage>
</organism>
<feature type="non-terminal residue" evidence="1">
    <location>
        <position position="53"/>
    </location>
</feature>
<name>A0A9X9MAR6_GULGU</name>
<evidence type="ECO:0000313" key="1">
    <source>
        <dbReference type="EMBL" id="VCX40916.1"/>
    </source>
</evidence>
<gene>
    <name evidence="1" type="ORF">BN2614_LOCUS2</name>
</gene>